<accession>G0UAV3</accession>
<dbReference type="PANTHER" id="PTHR13137">
    <property type="entry name" value="DC11 ACN9 HOMOLOG"/>
    <property type="match status" value="1"/>
</dbReference>
<dbReference type="VEuPathDB" id="TriTrypDB:TvY486_1104240"/>
<comment type="subunit">
    <text evidence="6">Interacts with the iron-sulfur protein subunit within the SDH catalytic dimer.</text>
</comment>
<dbReference type="InterPro" id="IPR008381">
    <property type="entry name" value="SDHAF3/Sdh7"/>
</dbReference>
<dbReference type="EMBL" id="HE573027">
    <property type="protein sequence ID" value="CCC52940.1"/>
    <property type="molecule type" value="Genomic_DNA"/>
</dbReference>
<keyword evidence="3" id="KW-0809">Transit peptide</keyword>
<dbReference type="OMA" id="SFRSEAW"/>
<evidence type="ECO:0000256" key="4">
    <source>
        <dbReference type="ARBA" id="ARBA00023128"/>
    </source>
</evidence>
<protein>
    <recommendedName>
        <fullName evidence="6">Succinate dehydrogenase assembly factor 3</fullName>
        <shortName evidence="6">SDH assembly factor 3</shortName>
        <shortName evidence="6">SDHAF3</shortName>
    </recommendedName>
</protein>
<evidence type="ECO:0000256" key="2">
    <source>
        <dbReference type="ARBA" id="ARBA00006020"/>
    </source>
</evidence>
<dbReference type="GO" id="GO:0034553">
    <property type="term" value="P:mitochondrial respiratory chain complex II assembly"/>
    <property type="evidence" value="ECO:0007669"/>
    <property type="project" value="UniProtKB-UniRule"/>
</dbReference>
<dbReference type="Pfam" id="PF13233">
    <property type="entry name" value="Complex1_LYR_2"/>
    <property type="match status" value="1"/>
</dbReference>
<evidence type="ECO:0000256" key="6">
    <source>
        <dbReference type="RuleBase" id="RU368039"/>
    </source>
</evidence>
<evidence type="ECO:0000313" key="7">
    <source>
        <dbReference type="EMBL" id="CCC52940.1"/>
    </source>
</evidence>
<dbReference type="GO" id="GO:0005758">
    <property type="term" value="C:mitochondrial intermembrane space"/>
    <property type="evidence" value="ECO:0007669"/>
    <property type="project" value="TreeGrafter"/>
</dbReference>
<dbReference type="PANTHER" id="PTHR13137:SF6">
    <property type="entry name" value="SUCCINATE DEHYDROGENASE ASSEMBLY FACTOR 3, MITOCHONDRIAL"/>
    <property type="match status" value="1"/>
</dbReference>
<evidence type="ECO:0000256" key="3">
    <source>
        <dbReference type="ARBA" id="ARBA00022946"/>
    </source>
</evidence>
<proteinExistence type="inferred from homology"/>
<comment type="similarity">
    <text evidence="2 6">Belongs to the complex I LYR family. SDHAF3 subfamily.</text>
</comment>
<name>G0UAV3_TRYVY</name>
<evidence type="ECO:0000256" key="5">
    <source>
        <dbReference type="ARBA" id="ARBA00023186"/>
    </source>
</evidence>
<dbReference type="CDD" id="cd20270">
    <property type="entry name" value="Complex1_LYR_SDHAF3_LYRM10"/>
    <property type="match status" value="1"/>
</dbReference>
<keyword evidence="4 6" id="KW-0496">Mitochondrion</keyword>
<dbReference type="GO" id="GO:0005759">
    <property type="term" value="C:mitochondrial matrix"/>
    <property type="evidence" value="ECO:0007669"/>
    <property type="project" value="UniProtKB-SubCell"/>
</dbReference>
<gene>
    <name evidence="7" type="ORF">TVY486_1104240</name>
</gene>
<reference evidence="7" key="1">
    <citation type="journal article" date="2012" name="Proc. Natl. Acad. Sci. U.S.A.">
        <title>Antigenic diversity is generated by distinct evolutionary mechanisms in African trypanosome species.</title>
        <authorList>
            <person name="Jackson A.P."/>
            <person name="Berry A."/>
            <person name="Aslett M."/>
            <person name="Allison H.C."/>
            <person name="Burton P."/>
            <person name="Vavrova-Anderson J."/>
            <person name="Brown R."/>
            <person name="Browne H."/>
            <person name="Corton N."/>
            <person name="Hauser H."/>
            <person name="Gamble J."/>
            <person name="Gilderthorp R."/>
            <person name="Marcello L."/>
            <person name="McQuillan J."/>
            <person name="Otto T.D."/>
            <person name="Quail M.A."/>
            <person name="Sanders M.J."/>
            <person name="van Tonder A."/>
            <person name="Ginger M.L."/>
            <person name="Field M.C."/>
            <person name="Barry J.D."/>
            <person name="Hertz-Fowler C."/>
            <person name="Berriman M."/>
        </authorList>
    </citation>
    <scope>NUCLEOTIDE SEQUENCE</scope>
    <source>
        <strain evidence="7">Y486</strain>
    </source>
</reference>
<dbReference type="GO" id="GO:0006105">
    <property type="term" value="P:succinate metabolic process"/>
    <property type="evidence" value="ECO:0007669"/>
    <property type="project" value="TreeGrafter"/>
</dbReference>
<keyword evidence="5 6" id="KW-0143">Chaperone</keyword>
<comment type="function">
    <text evidence="6">Plays an essential role in the assembly of succinate dehydrogenase (SDH), an enzyme complex (also referred to as respiratory complex II) that is a component of both the tricarboxylic acid (TCA) cycle and the mitochondrial electron transport chain, and which couples the oxidation of succinate to fumarate with the reduction of ubiquinone (coenzyme Q) to ubiquinol. Promotes maturation of the iron-sulfur protein subunit of the SDH catalytic dimer, protecting it from the deleterious effects of oxidants. May act together with SDHAF1.</text>
</comment>
<organism evidence="7">
    <name type="scientific">Trypanosoma vivax (strain Y486)</name>
    <dbReference type="NCBI Taxonomy" id="1055687"/>
    <lineage>
        <taxon>Eukaryota</taxon>
        <taxon>Discoba</taxon>
        <taxon>Euglenozoa</taxon>
        <taxon>Kinetoplastea</taxon>
        <taxon>Metakinetoplastina</taxon>
        <taxon>Trypanosomatida</taxon>
        <taxon>Trypanosomatidae</taxon>
        <taxon>Trypanosoma</taxon>
        <taxon>Duttonella</taxon>
    </lineage>
</organism>
<sequence length="151" mass="17727">MQRCTKRLVSQPARDRFQSLGSSGLSGLASLPHPAQLDTLSFRSEAWRSAMCHLYRTLLKLHLARLQPVQREFGDRFVQTEFQRHTSMSEKHARIFYSKWYEYAAHLWMGQTSRDLTAEEQHQLTPDQKETLKQLRSHVVLARQNDPNFML</sequence>
<comment type="subcellular location">
    <subcellularLocation>
        <location evidence="1 6">Mitochondrion matrix</location>
    </subcellularLocation>
</comment>
<evidence type="ECO:0000256" key="1">
    <source>
        <dbReference type="ARBA" id="ARBA00004305"/>
    </source>
</evidence>
<dbReference type="AlphaFoldDB" id="G0UAV3"/>